<gene>
    <name evidence="1" type="ORF">S12H4_21549</name>
</gene>
<reference evidence="1" key="1">
    <citation type="journal article" date="2014" name="Front. Microbiol.">
        <title>High frequency of phylogenetically diverse reductive dehalogenase-homologous genes in deep subseafloor sedimentary metagenomes.</title>
        <authorList>
            <person name="Kawai M."/>
            <person name="Futagami T."/>
            <person name="Toyoda A."/>
            <person name="Takaki Y."/>
            <person name="Nishi S."/>
            <person name="Hori S."/>
            <person name="Arai W."/>
            <person name="Tsubouchi T."/>
            <person name="Morono Y."/>
            <person name="Uchiyama I."/>
            <person name="Ito T."/>
            <person name="Fujiyama A."/>
            <person name="Inagaki F."/>
            <person name="Takami H."/>
        </authorList>
    </citation>
    <scope>NUCLEOTIDE SEQUENCE</scope>
    <source>
        <strain evidence="1">Expedition CK06-06</strain>
    </source>
</reference>
<name>X1SY68_9ZZZZ</name>
<organism evidence="1">
    <name type="scientific">marine sediment metagenome</name>
    <dbReference type="NCBI Taxonomy" id="412755"/>
    <lineage>
        <taxon>unclassified sequences</taxon>
        <taxon>metagenomes</taxon>
        <taxon>ecological metagenomes</taxon>
    </lineage>
</organism>
<sequence>LNLKEMVSLVQIAGQLKVKNIHYLWLFLKGKAKEEKVIKNELIFHELIKAYKPESALFF</sequence>
<proteinExistence type="predicted"/>
<protein>
    <submittedName>
        <fullName evidence="1">Uncharacterized protein</fullName>
    </submittedName>
</protein>
<evidence type="ECO:0000313" key="1">
    <source>
        <dbReference type="EMBL" id="GAI84066.1"/>
    </source>
</evidence>
<feature type="non-terminal residue" evidence="1">
    <location>
        <position position="1"/>
    </location>
</feature>
<comment type="caution">
    <text evidence="1">The sequence shown here is derived from an EMBL/GenBank/DDBJ whole genome shotgun (WGS) entry which is preliminary data.</text>
</comment>
<dbReference type="EMBL" id="BARW01011095">
    <property type="protein sequence ID" value="GAI84066.1"/>
    <property type="molecule type" value="Genomic_DNA"/>
</dbReference>
<accession>X1SY68</accession>
<dbReference type="AlphaFoldDB" id="X1SY68"/>